<comment type="subcellular location">
    <subcellularLocation>
        <location evidence="1">Cell envelope</location>
    </subcellularLocation>
</comment>
<reference evidence="5 6" key="1">
    <citation type="submission" date="2020-08" db="EMBL/GenBank/DDBJ databases">
        <title>A Genomic Blueprint of the Chicken Gut Microbiome.</title>
        <authorList>
            <person name="Gilroy R."/>
            <person name="Ravi A."/>
            <person name="Getino M."/>
            <person name="Pursley I."/>
            <person name="Horton D.L."/>
            <person name="Alikhan N.-F."/>
            <person name="Baker D."/>
            <person name="Gharbi K."/>
            <person name="Hall N."/>
            <person name="Watson M."/>
            <person name="Adriaenssens E.M."/>
            <person name="Foster-Nyarko E."/>
            <person name="Jarju S."/>
            <person name="Secka A."/>
            <person name="Antonio M."/>
            <person name="Oren A."/>
            <person name="Chaudhuri R."/>
            <person name="La Ragione R.M."/>
            <person name="Hildebrand F."/>
            <person name="Pallen M.J."/>
        </authorList>
    </citation>
    <scope>NUCLEOTIDE SEQUENCE [LARGE SCALE GENOMIC DNA]</scope>
    <source>
        <strain evidence="5 6">Sa1CVA4</strain>
    </source>
</reference>
<accession>A0ABR8WJ89</accession>
<dbReference type="InterPro" id="IPR013740">
    <property type="entry name" value="Redoxin"/>
</dbReference>
<evidence type="ECO:0000313" key="6">
    <source>
        <dbReference type="Proteomes" id="UP000626242"/>
    </source>
</evidence>
<organism evidence="5 6">
    <name type="scientific">Kaistella pullorum</name>
    <dbReference type="NCBI Taxonomy" id="2763074"/>
    <lineage>
        <taxon>Bacteria</taxon>
        <taxon>Pseudomonadati</taxon>
        <taxon>Bacteroidota</taxon>
        <taxon>Flavobacteriia</taxon>
        <taxon>Flavobacteriales</taxon>
        <taxon>Weeksellaceae</taxon>
        <taxon>Chryseobacterium group</taxon>
        <taxon>Kaistella</taxon>
    </lineage>
</organism>
<evidence type="ECO:0000313" key="5">
    <source>
        <dbReference type="EMBL" id="MBD8017070.1"/>
    </source>
</evidence>
<dbReference type="CDD" id="cd02966">
    <property type="entry name" value="TlpA_like_family"/>
    <property type="match status" value="1"/>
</dbReference>
<dbReference type="SUPFAM" id="SSF52833">
    <property type="entry name" value="Thioredoxin-like"/>
    <property type="match status" value="1"/>
</dbReference>
<protein>
    <submittedName>
        <fullName evidence="5">TlpA family protein disulfide reductase</fullName>
    </submittedName>
</protein>
<proteinExistence type="predicted"/>
<dbReference type="InterPro" id="IPR013766">
    <property type="entry name" value="Thioredoxin_domain"/>
</dbReference>
<evidence type="ECO:0000259" key="4">
    <source>
        <dbReference type="PROSITE" id="PS51352"/>
    </source>
</evidence>
<keyword evidence="2" id="KW-0201">Cytochrome c-type biogenesis</keyword>
<keyword evidence="6" id="KW-1185">Reference proteome</keyword>
<dbReference type="InterPro" id="IPR017937">
    <property type="entry name" value="Thioredoxin_CS"/>
</dbReference>
<dbReference type="Gene3D" id="3.40.30.10">
    <property type="entry name" value="Glutaredoxin"/>
    <property type="match status" value="1"/>
</dbReference>
<keyword evidence="3" id="KW-0676">Redox-active center</keyword>
<dbReference type="Proteomes" id="UP000626242">
    <property type="component" value="Unassembled WGS sequence"/>
</dbReference>
<sequence>MTFLRKNIFYMIALAFVAVLYLFPSVKLKIKDLFFPVAAIENAVTLQDEDYDVQLKGLNVPSTNLKNLKGDKLVFLNFWGTWCPPCREEWPTIEKLYQSRKGEVDFVLIAMQDKEEDVLNFMKDKGYTAPVYIAQSPVSKNILPKAFPTTFLLDKNGRILLKEDASKDWNSKSVHEFIDSFTK</sequence>
<dbReference type="InterPro" id="IPR050553">
    <property type="entry name" value="Thioredoxin_ResA/DsbE_sf"/>
</dbReference>
<dbReference type="PANTHER" id="PTHR42852">
    <property type="entry name" value="THIOL:DISULFIDE INTERCHANGE PROTEIN DSBE"/>
    <property type="match status" value="1"/>
</dbReference>
<evidence type="ECO:0000256" key="3">
    <source>
        <dbReference type="ARBA" id="ARBA00023284"/>
    </source>
</evidence>
<gene>
    <name evidence="5" type="ORF">H9628_01125</name>
</gene>
<name>A0ABR8WJ89_9FLAO</name>
<evidence type="ECO:0000256" key="2">
    <source>
        <dbReference type="ARBA" id="ARBA00022748"/>
    </source>
</evidence>
<dbReference type="PROSITE" id="PS51352">
    <property type="entry name" value="THIOREDOXIN_2"/>
    <property type="match status" value="1"/>
</dbReference>
<dbReference type="InterPro" id="IPR036249">
    <property type="entry name" value="Thioredoxin-like_sf"/>
</dbReference>
<dbReference type="PROSITE" id="PS00194">
    <property type="entry name" value="THIOREDOXIN_1"/>
    <property type="match status" value="1"/>
</dbReference>
<dbReference type="PANTHER" id="PTHR42852:SF13">
    <property type="entry name" value="PROTEIN DIPZ"/>
    <property type="match status" value="1"/>
</dbReference>
<comment type="caution">
    <text evidence="5">The sequence shown here is derived from an EMBL/GenBank/DDBJ whole genome shotgun (WGS) entry which is preliminary data.</text>
</comment>
<dbReference type="RefSeq" id="WP_251832280.1">
    <property type="nucleotide sequence ID" value="NZ_JACSPS010000001.1"/>
</dbReference>
<evidence type="ECO:0000256" key="1">
    <source>
        <dbReference type="ARBA" id="ARBA00004196"/>
    </source>
</evidence>
<feature type="domain" description="Thioredoxin" evidence="4">
    <location>
        <begin position="35"/>
        <end position="183"/>
    </location>
</feature>
<dbReference type="EMBL" id="JACSPS010000001">
    <property type="protein sequence ID" value="MBD8017070.1"/>
    <property type="molecule type" value="Genomic_DNA"/>
</dbReference>
<dbReference type="Pfam" id="PF08534">
    <property type="entry name" value="Redoxin"/>
    <property type="match status" value="1"/>
</dbReference>